<dbReference type="RefSeq" id="WP_220194186.1">
    <property type="nucleotide sequence ID" value="NZ_BNJF01000001.1"/>
</dbReference>
<proteinExistence type="predicted"/>
<protein>
    <recommendedName>
        <fullName evidence="3">Winged helix-turn-helix domain-containing protein</fullName>
    </recommendedName>
</protein>
<gene>
    <name evidence="1" type="ORF">KSX_29790</name>
</gene>
<organism evidence="1 2">
    <name type="scientific">Ktedonospora formicarum</name>
    <dbReference type="NCBI Taxonomy" id="2778364"/>
    <lineage>
        <taxon>Bacteria</taxon>
        <taxon>Bacillati</taxon>
        <taxon>Chloroflexota</taxon>
        <taxon>Ktedonobacteria</taxon>
        <taxon>Ktedonobacterales</taxon>
        <taxon>Ktedonobacteraceae</taxon>
        <taxon>Ktedonospora</taxon>
    </lineage>
</organism>
<dbReference type="EMBL" id="BNJF01000001">
    <property type="protein sequence ID" value="GHO44816.1"/>
    <property type="molecule type" value="Genomic_DNA"/>
</dbReference>
<sequence length="401" mass="46760">MAMLHISREHARRFLTAYHFQPTDLPGVFERLGTVQYDPLNPVGRNPDLVFQARIPGYQIDDWQHLAYTKRLLYDAWDKQACLVPISDWPLRAMVRESYRPYHDREILGLDPETPERILAEMDARGPLSSLELDDHSRMADKNSWYGLTKAKRALRSMWVCGMILTHHRRNGRHYYDRPERVIPDAHFQTPLLDNADAFHRWIIGRRFQAVGLLRPNAEAAIWSACGSSSIRKAAIAQLVADGILTPVQVDEKAWTYYLLTSALPLLESTSTATEHANEAEMRFIAPLDSILWDRKSIEHIFGFDYIWEVYKPEHLRRWGYYVLPVFYRDRFVARIDSRLEKGVWTINKWWWESDVKPDASMRAALKRASRKFMHYLNAHDIIVSEAIDSKTRAVLLSGKK</sequence>
<comment type="caution">
    <text evidence="1">The sequence shown here is derived from an EMBL/GenBank/DDBJ whole genome shotgun (WGS) entry which is preliminary data.</text>
</comment>
<dbReference type="PANTHER" id="PTHR30528">
    <property type="entry name" value="CYTOPLASMIC PROTEIN"/>
    <property type="match status" value="1"/>
</dbReference>
<evidence type="ECO:0000313" key="2">
    <source>
        <dbReference type="Proteomes" id="UP000612362"/>
    </source>
</evidence>
<reference evidence="1" key="1">
    <citation type="submission" date="2020-10" db="EMBL/GenBank/DDBJ databases">
        <title>Taxonomic study of unclassified bacteria belonging to the class Ktedonobacteria.</title>
        <authorList>
            <person name="Yabe S."/>
            <person name="Wang C.M."/>
            <person name="Zheng Y."/>
            <person name="Sakai Y."/>
            <person name="Cavaletti L."/>
            <person name="Monciardini P."/>
            <person name="Donadio S."/>
        </authorList>
    </citation>
    <scope>NUCLEOTIDE SEQUENCE</scope>
    <source>
        <strain evidence="1">SOSP1-1</strain>
    </source>
</reference>
<evidence type="ECO:0008006" key="3">
    <source>
        <dbReference type="Google" id="ProtNLM"/>
    </source>
</evidence>
<dbReference type="Proteomes" id="UP000612362">
    <property type="component" value="Unassembled WGS sequence"/>
</dbReference>
<dbReference type="Pfam" id="PF06224">
    <property type="entry name" value="AlkZ-like"/>
    <property type="match status" value="1"/>
</dbReference>
<evidence type="ECO:0000313" key="1">
    <source>
        <dbReference type="EMBL" id="GHO44816.1"/>
    </source>
</evidence>
<dbReference type="PANTHER" id="PTHR30528:SF0">
    <property type="entry name" value="CYTOPLASMIC PROTEIN"/>
    <property type="match status" value="1"/>
</dbReference>
<name>A0A8J3MSF5_9CHLR</name>
<accession>A0A8J3MSF5</accession>
<keyword evidence="2" id="KW-1185">Reference proteome</keyword>
<dbReference type="AlphaFoldDB" id="A0A8J3MSF5"/>
<dbReference type="InterPro" id="IPR009351">
    <property type="entry name" value="AlkZ-like"/>
</dbReference>